<feature type="coiled-coil region" evidence="1">
    <location>
        <begin position="409"/>
        <end position="469"/>
    </location>
</feature>
<dbReference type="OrthoDB" id="551053at2759"/>
<evidence type="ECO:0000256" key="2">
    <source>
        <dbReference type="SAM" id="MobiDB-lite"/>
    </source>
</evidence>
<reference evidence="4" key="1">
    <citation type="journal article" date="2023" name="Commun. Biol.">
        <title>Genome analysis of Parmales, the sister group of diatoms, reveals the evolutionary specialization of diatoms from phago-mixotrophs to photoautotrophs.</title>
        <authorList>
            <person name="Ban H."/>
            <person name="Sato S."/>
            <person name="Yoshikawa S."/>
            <person name="Yamada K."/>
            <person name="Nakamura Y."/>
            <person name="Ichinomiya M."/>
            <person name="Sato N."/>
            <person name="Blanc-Mathieu R."/>
            <person name="Endo H."/>
            <person name="Kuwata A."/>
            <person name="Ogata H."/>
        </authorList>
    </citation>
    <scope>NUCLEOTIDE SEQUENCE [LARGE SCALE GENOMIC DNA]</scope>
    <source>
        <strain evidence="4">NIES 3700</strain>
    </source>
</reference>
<feature type="coiled-coil region" evidence="1">
    <location>
        <begin position="697"/>
        <end position="766"/>
    </location>
</feature>
<dbReference type="Proteomes" id="UP001165122">
    <property type="component" value="Unassembled WGS sequence"/>
</dbReference>
<feature type="coiled-coil region" evidence="1">
    <location>
        <begin position="49"/>
        <end position="76"/>
    </location>
</feature>
<proteinExistence type="predicted"/>
<protein>
    <submittedName>
        <fullName evidence="3">Uncharacterized protein</fullName>
    </submittedName>
</protein>
<dbReference type="PANTHER" id="PTHR35970">
    <property type="entry name" value="SODIUM CHANNEL AND CLATHRIN LINKER 1"/>
    <property type="match status" value="1"/>
</dbReference>
<organism evidence="3 4">
    <name type="scientific">Triparma laevis f. longispina</name>
    <dbReference type="NCBI Taxonomy" id="1714387"/>
    <lineage>
        <taxon>Eukaryota</taxon>
        <taxon>Sar</taxon>
        <taxon>Stramenopiles</taxon>
        <taxon>Ochrophyta</taxon>
        <taxon>Bolidophyceae</taxon>
        <taxon>Parmales</taxon>
        <taxon>Triparmaceae</taxon>
        <taxon>Triparma</taxon>
    </lineage>
</organism>
<dbReference type="GO" id="GO:0005814">
    <property type="term" value="C:centriole"/>
    <property type="evidence" value="ECO:0007669"/>
    <property type="project" value="TreeGrafter"/>
</dbReference>
<sequence length="768" mass="86949">MSTGPQRDLDSKSSLGRSNNNGPISYTNPSTIPLSSTDPVLENPALSERSMYESEIAKVRRENTHLKDQTRRLNSELRAYQVQFPYANIDSGAKGTTENGVDLPPWMEKEEVMSPLIKAYDSRIAELGAITEKQRLALDSFAEQCEHLVAENELLRENQLKDLKSVMQDDITIDGKRTGGSGANPSVTMQELGDVEERVRILMEENGLMAEQNAMLSKELEKLQEEIMQREQNIITLTQSMGDAAGSMQMLEKNNGSLEEEKKECEAQLMMKVNESMALEEVAKKSRVEVREISKLRSETLISIEELQNDKKELEGECTQLAAKVAVAAKRLGDLNGKLSSKTLENDHMSEKLRRTANDLSTTRNDAEGMLSVMAGMEKQLSEFQSREEGVSQLSRECKTKVEDALLARDQANAIVTSLRREIAKLLDQRKKQIEEGARGHEDIIDTVKEKMQATIDSKDRQLHELTVNGAKLKTTTERCKREKQAAEETYIKLRNVLNNERSSLKSKFEVTAKRISETEARLETESSQLRTLNEQNSFFQNEIEAKELLLQGLKADAEKEKMQIQHDLDACGKSLREAEDKLDAKKFEIDRLQVQITEAQNTTKHRLHETMQRLTVELEDAKLSAESARAYARDRENACQEQIEASSKNIEKIRLEKESLITQLEKKLTEEREVSSRMTTRNQELGVRVNMLAAEKAELSIIAAEAESKLEEVEAQLNDAEAVAHDLKGRLNDSVNDQQVRVREEGKLKAELNRVQMELQRAMARKR</sequence>
<dbReference type="EMBL" id="BRXW01000732">
    <property type="protein sequence ID" value="GMH75665.1"/>
    <property type="molecule type" value="Genomic_DNA"/>
</dbReference>
<dbReference type="AlphaFoldDB" id="A0A9W7EF24"/>
<feature type="coiled-coil region" evidence="1">
    <location>
        <begin position="516"/>
        <end position="671"/>
    </location>
</feature>
<gene>
    <name evidence="3" type="ORF">TrLO_g7200</name>
</gene>
<evidence type="ECO:0000313" key="3">
    <source>
        <dbReference type="EMBL" id="GMH75665.1"/>
    </source>
</evidence>
<comment type="caution">
    <text evidence="3">The sequence shown here is derived from an EMBL/GenBank/DDBJ whole genome shotgun (WGS) entry which is preliminary data.</text>
</comment>
<name>A0A9W7EF24_9STRA</name>
<evidence type="ECO:0000256" key="1">
    <source>
        <dbReference type="SAM" id="Coils"/>
    </source>
</evidence>
<feature type="compositionally biased region" description="Polar residues" evidence="2">
    <location>
        <begin position="12"/>
        <end position="38"/>
    </location>
</feature>
<keyword evidence="4" id="KW-1185">Reference proteome</keyword>
<feature type="coiled-coil region" evidence="1">
    <location>
        <begin position="206"/>
        <end position="331"/>
    </location>
</feature>
<dbReference type="PANTHER" id="PTHR35970:SF1">
    <property type="entry name" value="SODIUM CHANNEL AND CLATHRIN LINKER 1"/>
    <property type="match status" value="1"/>
</dbReference>
<dbReference type="InterPro" id="IPR038911">
    <property type="entry name" value="SCLT1"/>
</dbReference>
<accession>A0A9W7EF24</accession>
<keyword evidence="1" id="KW-0175">Coiled coil</keyword>
<dbReference type="GO" id="GO:0060271">
    <property type="term" value="P:cilium assembly"/>
    <property type="evidence" value="ECO:0007669"/>
    <property type="project" value="TreeGrafter"/>
</dbReference>
<evidence type="ECO:0000313" key="4">
    <source>
        <dbReference type="Proteomes" id="UP001165122"/>
    </source>
</evidence>
<feature type="region of interest" description="Disordered" evidence="2">
    <location>
        <begin position="1"/>
        <end position="49"/>
    </location>
</feature>